<comment type="caution">
    <text evidence="2">The sequence shown here is derived from an EMBL/GenBank/DDBJ whole genome shotgun (WGS) entry which is preliminary data.</text>
</comment>
<dbReference type="EMBL" id="JBHUMD010000024">
    <property type="protein sequence ID" value="MFD2602490.1"/>
    <property type="molecule type" value="Genomic_DNA"/>
</dbReference>
<organism evidence="2 3">
    <name type="scientific">Flavobacterium suzhouense</name>
    <dbReference type="NCBI Taxonomy" id="1529638"/>
    <lineage>
        <taxon>Bacteria</taxon>
        <taxon>Pseudomonadati</taxon>
        <taxon>Bacteroidota</taxon>
        <taxon>Flavobacteriia</taxon>
        <taxon>Flavobacteriales</taxon>
        <taxon>Flavobacteriaceae</taxon>
        <taxon>Flavobacterium</taxon>
    </lineage>
</organism>
<evidence type="ECO:0000256" key="1">
    <source>
        <dbReference type="SAM" id="SignalP"/>
    </source>
</evidence>
<reference evidence="3" key="1">
    <citation type="journal article" date="2019" name="Int. J. Syst. Evol. Microbiol.">
        <title>The Global Catalogue of Microorganisms (GCM) 10K type strain sequencing project: providing services to taxonomists for standard genome sequencing and annotation.</title>
        <authorList>
            <consortium name="The Broad Institute Genomics Platform"/>
            <consortium name="The Broad Institute Genome Sequencing Center for Infectious Disease"/>
            <person name="Wu L."/>
            <person name="Ma J."/>
        </authorList>
    </citation>
    <scope>NUCLEOTIDE SEQUENCE [LARGE SCALE GENOMIC DNA]</scope>
    <source>
        <strain evidence="3">KCTC 42107</strain>
    </source>
</reference>
<gene>
    <name evidence="2" type="ORF">ACFSR3_10520</name>
</gene>
<keyword evidence="3" id="KW-1185">Reference proteome</keyword>
<evidence type="ECO:0000313" key="3">
    <source>
        <dbReference type="Proteomes" id="UP001597480"/>
    </source>
</evidence>
<keyword evidence="1" id="KW-0732">Signal</keyword>
<protein>
    <recommendedName>
        <fullName evidence="4">PepSY domain-containing protein</fullName>
    </recommendedName>
</protein>
<feature type="chain" id="PRO_5045969432" description="PepSY domain-containing protein" evidence="1">
    <location>
        <begin position="22"/>
        <end position="112"/>
    </location>
</feature>
<name>A0ABW5NVZ5_9FLAO</name>
<evidence type="ECO:0008006" key="4">
    <source>
        <dbReference type="Google" id="ProtNLM"/>
    </source>
</evidence>
<proteinExistence type="predicted"/>
<accession>A0ABW5NVZ5</accession>
<dbReference type="Proteomes" id="UP001597480">
    <property type="component" value="Unassembled WGS sequence"/>
</dbReference>
<sequence>MKNLFLSAALVLGLAASAQTATTTQTTTTTPAPASVQVAPVSNQDKEYAKVTQSEIAPEVLKQAVAKYKGYQLVEALKAEDGSDYKLVLTKDGKDIAAFYKANGEFIKEVAA</sequence>
<evidence type="ECO:0000313" key="2">
    <source>
        <dbReference type="EMBL" id="MFD2602490.1"/>
    </source>
</evidence>
<feature type="signal peptide" evidence="1">
    <location>
        <begin position="1"/>
        <end position="21"/>
    </location>
</feature>
<dbReference type="RefSeq" id="WP_379820925.1">
    <property type="nucleotide sequence ID" value="NZ_JBHUMD010000024.1"/>
</dbReference>